<dbReference type="InterPro" id="IPR050553">
    <property type="entry name" value="Thioredoxin_ResA/DsbE_sf"/>
</dbReference>
<name>A0ABU9KY47_9FLAO</name>
<evidence type="ECO:0000256" key="3">
    <source>
        <dbReference type="ARBA" id="ARBA00023284"/>
    </source>
</evidence>
<dbReference type="InterPro" id="IPR036249">
    <property type="entry name" value="Thioredoxin-like_sf"/>
</dbReference>
<evidence type="ECO:0000256" key="1">
    <source>
        <dbReference type="ARBA" id="ARBA00004196"/>
    </source>
</evidence>
<evidence type="ECO:0000313" key="6">
    <source>
        <dbReference type="Proteomes" id="UP001474120"/>
    </source>
</evidence>
<sequence>MKFIRKNLSNILFIGFIIFLFTPYGLPVRATLIKGVSMITTRVFSLKVDDEDRVNINNYNWELRDLDGNITNMKVFQDQVVVVNFWATWCPPCVAEMPSFQKLYDAYGDKVIFLFVANDEEEKVLKFLKKKGYDLPVFFQASRVPQALGSNSLPTTYILDKDGNIIVNKIGAVDWNSSRVRELLDSLIQ</sequence>
<gene>
    <name evidence="5" type="ORF">AABB81_01160</name>
</gene>
<dbReference type="InterPro" id="IPR013766">
    <property type="entry name" value="Thioredoxin_domain"/>
</dbReference>
<comment type="subcellular location">
    <subcellularLocation>
        <location evidence="1">Cell envelope</location>
    </subcellularLocation>
</comment>
<accession>A0ABU9KY47</accession>
<dbReference type="SUPFAM" id="SSF52833">
    <property type="entry name" value="Thioredoxin-like"/>
    <property type="match status" value="1"/>
</dbReference>
<keyword evidence="2" id="KW-0201">Cytochrome c-type biogenesis</keyword>
<comment type="caution">
    <text evidence="5">The sequence shown here is derived from an EMBL/GenBank/DDBJ whole genome shotgun (WGS) entry which is preliminary data.</text>
</comment>
<evidence type="ECO:0000259" key="4">
    <source>
        <dbReference type="PROSITE" id="PS51352"/>
    </source>
</evidence>
<dbReference type="PROSITE" id="PS51352">
    <property type="entry name" value="THIOREDOXIN_2"/>
    <property type="match status" value="1"/>
</dbReference>
<dbReference type="PROSITE" id="PS00194">
    <property type="entry name" value="THIOREDOXIN_1"/>
    <property type="match status" value="1"/>
</dbReference>
<protein>
    <submittedName>
        <fullName evidence="5">TlpA disulfide reductase family protein</fullName>
    </submittedName>
</protein>
<feature type="domain" description="Thioredoxin" evidence="4">
    <location>
        <begin position="52"/>
        <end position="189"/>
    </location>
</feature>
<dbReference type="InterPro" id="IPR017937">
    <property type="entry name" value="Thioredoxin_CS"/>
</dbReference>
<keyword evidence="6" id="KW-1185">Reference proteome</keyword>
<dbReference type="InterPro" id="IPR013740">
    <property type="entry name" value="Redoxin"/>
</dbReference>
<reference evidence="5 6" key="1">
    <citation type="submission" date="2024-04" db="EMBL/GenBank/DDBJ databases">
        <title>whole genome sequencing of Lutimonas vermicola strain IMCC1616.</title>
        <authorList>
            <person name="Bae S.S."/>
        </authorList>
    </citation>
    <scope>NUCLEOTIDE SEQUENCE [LARGE SCALE GENOMIC DNA]</scope>
    <source>
        <strain evidence="5 6">IMCC1616</strain>
    </source>
</reference>
<proteinExistence type="predicted"/>
<dbReference type="PANTHER" id="PTHR42852">
    <property type="entry name" value="THIOL:DISULFIDE INTERCHANGE PROTEIN DSBE"/>
    <property type="match status" value="1"/>
</dbReference>
<dbReference type="Pfam" id="PF08534">
    <property type="entry name" value="Redoxin"/>
    <property type="match status" value="1"/>
</dbReference>
<dbReference type="Proteomes" id="UP001474120">
    <property type="component" value="Unassembled WGS sequence"/>
</dbReference>
<dbReference type="PANTHER" id="PTHR42852:SF17">
    <property type="entry name" value="THIOREDOXIN-LIKE PROTEIN HI_1115"/>
    <property type="match status" value="1"/>
</dbReference>
<dbReference type="RefSeq" id="WP_342158036.1">
    <property type="nucleotide sequence ID" value="NZ_JBCDNA010000001.1"/>
</dbReference>
<organism evidence="5 6">
    <name type="scientific">Lutimonas vermicola</name>
    <dbReference type="NCBI Taxonomy" id="414288"/>
    <lineage>
        <taxon>Bacteria</taxon>
        <taxon>Pseudomonadati</taxon>
        <taxon>Bacteroidota</taxon>
        <taxon>Flavobacteriia</taxon>
        <taxon>Flavobacteriales</taxon>
        <taxon>Flavobacteriaceae</taxon>
        <taxon>Lutimonas</taxon>
    </lineage>
</organism>
<keyword evidence="3" id="KW-0676">Redox-active center</keyword>
<evidence type="ECO:0000313" key="5">
    <source>
        <dbReference type="EMBL" id="MEL4454485.1"/>
    </source>
</evidence>
<dbReference type="CDD" id="cd02966">
    <property type="entry name" value="TlpA_like_family"/>
    <property type="match status" value="1"/>
</dbReference>
<dbReference type="Gene3D" id="3.40.30.10">
    <property type="entry name" value="Glutaredoxin"/>
    <property type="match status" value="1"/>
</dbReference>
<dbReference type="EMBL" id="JBCDNA010000001">
    <property type="protein sequence ID" value="MEL4454485.1"/>
    <property type="molecule type" value="Genomic_DNA"/>
</dbReference>
<evidence type="ECO:0000256" key="2">
    <source>
        <dbReference type="ARBA" id="ARBA00022748"/>
    </source>
</evidence>